<evidence type="ECO:0000256" key="6">
    <source>
        <dbReference type="ARBA" id="ARBA00022454"/>
    </source>
</evidence>
<evidence type="ECO:0000313" key="23">
    <source>
        <dbReference type="EMBL" id="EDW56772.1"/>
    </source>
</evidence>
<dbReference type="GO" id="GO:0051880">
    <property type="term" value="F:G-quadruplex DNA binding"/>
    <property type="evidence" value="ECO:0007669"/>
    <property type="project" value="TreeGrafter"/>
</dbReference>
<feature type="region of interest" description="Disordered" evidence="21">
    <location>
        <begin position="824"/>
        <end position="844"/>
    </location>
</feature>
<dbReference type="PhylomeDB" id="B4I847"/>
<comment type="similarity">
    <text evidence="4">Belongs to the SMC family. RAD50 subfamily.</text>
</comment>
<dbReference type="PROSITE" id="PS51131">
    <property type="entry name" value="ZN_HOOK"/>
    <property type="match status" value="1"/>
</dbReference>
<keyword evidence="16" id="KW-0539">Nucleus</keyword>
<feature type="compositionally biased region" description="Basic and acidic residues" evidence="21">
    <location>
        <begin position="454"/>
        <end position="466"/>
    </location>
</feature>
<reference evidence="23 24" key="1">
    <citation type="journal article" date="2007" name="Nature">
        <title>Evolution of genes and genomes on the Drosophila phylogeny.</title>
        <authorList>
            <consortium name="Drosophila 12 Genomes Consortium"/>
            <person name="Clark A.G."/>
            <person name="Eisen M.B."/>
            <person name="Smith D.R."/>
            <person name="Bergman C.M."/>
            <person name="Oliver B."/>
            <person name="Markow T.A."/>
            <person name="Kaufman T.C."/>
            <person name="Kellis M."/>
            <person name="Gelbart W."/>
            <person name="Iyer V.N."/>
            <person name="Pollard D.A."/>
            <person name="Sackton T.B."/>
            <person name="Larracuente A.M."/>
            <person name="Singh N.D."/>
            <person name="Abad J.P."/>
            <person name="Abt D.N."/>
            <person name="Adryan B."/>
            <person name="Aguade M."/>
            <person name="Akashi H."/>
            <person name="Anderson W.W."/>
            <person name="Aquadro C.F."/>
            <person name="Ardell D.H."/>
            <person name="Arguello R."/>
            <person name="Artieri C.G."/>
            <person name="Barbash D.A."/>
            <person name="Barker D."/>
            <person name="Barsanti P."/>
            <person name="Batterham P."/>
            <person name="Batzoglou S."/>
            <person name="Begun D."/>
            <person name="Bhutkar A."/>
            <person name="Blanco E."/>
            <person name="Bosak S.A."/>
            <person name="Bradley R.K."/>
            <person name="Brand A.D."/>
            <person name="Brent M.R."/>
            <person name="Brooks A.N."/>
            <person name="Brown R.H."/>
            <person name="Butlin R.K."/>
            <person name="Caggese C."/>
            <person name="Calvi B.R."/>
            <person name="Bernardo de Carvalho A."/>
            <person name="Caspi A."/>
            <person name="Castrezana S."/>
            <person name="Celniker S.E."/>
            <person name="Chang J.L."/>
            <person name="Chapple C."/>
            <person name="Chatterji S."/>
            <person name="Chinwalla A."/>
            <person name="Civetta A."/>
            <person name="Clifton S.W."/>
            <person name="Comeron J.M."/>
            <person name="Costello J.C."/>
            <person name="Coyne J.A."/>
            <person name="Daub J."/>
            <person name="David R.G."/>
            <person name="Delcher A.L."/>
            <person name="Delehaunty K."/>
            <person name="Do C.B."/>
            <person name="Ebling H."/>
            <person name="Edwards K."/>
            <person name="Eickbush T."/>
            <person name="Evans J.D."/>
            <person name="Filipski A."/>
            <person name="Findeiss S."/>
            <person name="Freyhult E."/>
            <person name="Fulton L."/>
            <person name="Fulton R."/>
            <person name="Garcia A.C."/>
            <person name="Gardiner A."/>
            <person name="Garfield D.A."/>
            <person name="Garvin B.E."/>
            <person name="Gibson G."/>
            <person name="Gilbert D."/>
            <person name="Gnerre S."/>
            <person name="Godfrey J."/>
            <person name="Good R."/>
            <person name="Gotea V."/>
            <person name="Gravely B."/>
            <person name="Greenberg A.J."/>
            <person name="Griffiths-Jones S."/>
            <person name="Gross S."/>
            <person name="Guigo R."/>
            <person name="Gustafson E.A."/>
            <person name="Haerty W."/>
            <person name="Hahn M.W."/>
            <person name="Halligan D.L."/>
            <person name="Halpern A.L."/>
            <person name="Halter G.M."/>
            <person name="Han M.V."/>
            <person name="Heger A."/>
            <person name="Hillier L."/>
            <person name="Hinrichs A.S."/>
            <person name="Holmes I."/>
            <person name="Hoskins R.A."/>
            <person name="Hubisz M.J."/>
            <person name="Hultmark D."/>
            <person name="Huntley M.A."/>
            <person name="Jaffe D.B."/>
            <person name="Jagadeeshan S."/>
            <person name="Jeck W.R."/>
            <person name="Johnson J."/>
            <person name="Jones C.D."/>
            <person name="Jordan W.C."/>
            <person name="Karpen G.H."/>
            <person name="Kataoka E."/>
            <person name="Keightley P.D."/>
            <person name="Kheradpour P."/>
            <person name="Kirkness E.F."/>
            <person name="Koerich L.B."/>
            <person name="Kristiansen K."/>
            <person name="Kudrna D."/>
            <person name="Kulathinal R.J."/>
            <person name="Kumar S."/>
            <person name="Kwok R."/>
            <person name="Lander E."/>
            <person name="Langley C.H."/>
            <person name="Lapoint R."/>
            <person name="Lazzaro B.P."/>
            <person name="Lee S.J."/>
            <person name="Levesque L."/>
            <person name="Li R."/>
            <person name="Lin C.F."/>
            <person name="Lin M.F."/>
            <person name="Lindblad-Toh K."/>
            <person name="Llopart A."/>
            <person name="Long M."/>
            <person name="Low L."/>
            <person name="Lozovsky E."/>
            <person name="Lu J."/>
            <person name="Luo M."/>
            <person name="Machado C.A."/>
            <person name="Makalowski W."/>
            <person name="Marzo M."/>
            <person name="Matsuda M."/>
            <person name="Matzkin L."/>
            <person name="McAllister B."/>
            <person name="McBride C.S."/>
            <person name="McKernan B."/>
            <person name="McKernan K."/>
            <person name="Mendez-Lago M."/>
            <person name="Minx P."/>
            <person name="Mollenhauer M.U."/>
            <person name="Montooth K."/>
            <person name="Mount S.M."/>
            <person name="Mu X."/>
            <person name="Myers E."/>
            <person name="Negre B."/>
            <person name="Newfeld S."/>
            <person name="Nielsen R."/>
            <person name="Noor M.A."/>
            <person name="O'Grady P."/>
            <person name="Pachter L."/>
            <person name="Papaceit M."/>
            <person name="Parisi M.J."/>
            <person name="Parisi M."/>
            <person name="Parts L."/>
            <person name="Pedersen J.S."/>
            <person name="Pesole G."/>
            <person name="Phillippy A.M."/>
            <person name="Ponting C.P."/>
            <person name="Pop M."/>
            <person name="Porcelli D."/>
            <person name="Powell J.R."/>
            <person name="Prohaska S."/>
            <person name="Pruitt K."/>
            <person name="Puig M."/>
            <person name="Quesneville H."/>
            <person name="Ram K.R."/>
            <person name="Rand D."/>
            <person name="Rasmussen M.D."/>
            <person name="Reed L.K."/>
            <person name="Reenan R."/>
            <person name="Reily A."/>
            <person name="Remington K.A."/>
            <person name="Rieger T.T."/>
            <person name="Ritchie M.G."/>
            <person name="Robin C."/>
            <person name="Rogers Y.H."/>
            <person name="Rohde C."/>
            <person name="Rozas J."/>
            <person name="Rubenfield M.J."/>
            <person name="Ruiz A."/>
            <person name="Russo S."/>
            <person name="Salzberg S.L."/>
            <person name="Sanchez-Gracia A."/>
            <person name="Saranga D.J."/>
            <person name="Sato H."/>
            <person name="Schaeffer S.W."/>
            <person name="Schatz M.C."/>
            <person name="Schlenke T."/>
            <person name="Schwartz R."/>
            <person name="Segarra C."/>
            <person name="Singh R.S."/>
            <person name="Sirot L."/>
            <person name="Sirota M."/>
            <person name="Sisneros N.B."/>
            <person name="Smith C.D."/>
            <person name="Smith T.F."/>
            <person name="Spieth J."/>
            <person name="Stage D.E."/>
            <person name="Stark A."/>
            <person name="Stephan W."/>
            <person name="Strausberg R.L."/>
            <person name="Strempel S."/>
            <person name="Sturgill D."/>
            <person name="Sutton G."/>
            <person name="Sutton G.G."/>
            <person name="Tao W."/>
            <person name="Teichmann S."/>
            <person name="Tobari Y.N."/>
            <person name="Tomimura Y."/>
            <person name="Tsolas J.M."/>
            <person name="Valente V.L."/>
            <person name="Venter E."/>
            <person name="Venter J.C."/>
            <person name="Vicario S."/>
            <person name="Vieira F.G."/>
            <person name="Vilella A.J."/>
            <person name="Villasante A."/>
            <person name="Walenz B."/>
            <person name="Wang J."/>
            <person name="Wasserman M."/>
            <person name="Watts T."/>
            <person name="Wilson D."/>
            <person name="Wilson R.K."/>
            <person name="Wing R.A."/>
            <person name="Wolfner M.F."/>
            <person name="Wong A."/>
            <person name="Wong G.K."/>
            <person name="Wu C.I."/>
            <person name="Wu G."/>
            <person name="Yamamoto D."/>
            <person name="Yang H.P."/>
            <person name="Yang S.P."/>
            <person name="Yorke J.A."/>
            <person name="Yoshida K."/>
            <person name="Zdobnov E."/>
            <person name="Zhang P."/>
            <person name="Zhang Y."/>
            <person name="Zimin A.V."/>
            <person name="Baldwin J."/>
            <person name="Abdouelleil A."/>
            <person name="Abdulkadir J."/>
            <person name="Abebe A."/>
            <person name="Abera B."/>
            <person name="Abreu J."/>
            <person name="Acer S.C."/>
            <person name="Aftuck L."/>
            <person name="Alexander A."/>
            <person name="An P."/>
            <person name="Anderson E."/>
            <person name="Anderson S."/>
            <person name="Arachi H."/>
            <person name="Azer M."/>
            <person name="Bachantsang P."/>
            <person name="Barry A."/>
            <person name="Bayul T."/>
            <person name="Berlin A."/>
            <person name="Bessette D."/>
            <person name="Bloom T."/>
            <person name="Blye J."/>
            <person name="Boguslavskiy L."/>
            <person name="Bonnet C."/>
            <person name="Boukhgalter B."/>
            <person name="Bourzgui I."/>
            <person name="Brown A."/>
            <person name="Cahill P."/>
            <person name="Channer S."/>
            <person name="Cheshatsang Y."/>
            <person name="Chuda L."/>
            <person name="Citroen M."/>
            <person name="Collymore A."/>
            <person name="Cooke P."/>
            <person name="Costello M."/>
            <person name="D'Aco K."/>
            <person name="Daza R."/>
            <person name="De Haan G."/>
            <person name="DeGray S."/>
            <person name="DeMaso C."/>
            <person name="Dhargay N."/>
            <person name="Dooley K."/>
            <person name="Dooley E."/>
            <person name="Doricent M."/>
            <person name="Dorje P."/>
            <person name="Dorjee K."/>
            <person name="Dupes A."/>
            <person name="Elong R."/>
            <person name="Falk J."/>
            <person name="Farina A."/>
            <person name="Faro S."/>
            <person name="Ferguson D."/>
            <person name="Fisher S."/>
            <person name="Foley C.D."/>
            <person name="Franke A."/>
            <person name="Friedrich D."/>
            <person name="Gadbois L."/>
            <person name="Gearin G."/>
            <person name="Gearin C.R."/>
            <person name="Giannoukos G."/>
            <person name="Goode T."/>
            <person name="Graham J."/>
            <person name="Grandbois E."/>
            <person name="Grewal S."/>
            <person name="Gyaltsen K."/>
            <person name="Hafez N."/>
            <person name="Hagos B."/>
            <person name="Hall J."/>
            <person name="Henson C."/>
            <person name="Hollinger A."/>
            <person name="Honan T."/>
            <person name="Huard M.D."/>
            <person name="Hughes L."/>
            <person name="Hurhula B."/>
            <person name="Husby M.E."/>
            <person name="Kamat A."/>
            <person name="Kanga B."/>
            <person name="Kashin S."/>
            <person name="Khazanovich D."/>
            <person name="Kisner P."/>
            <person name="Lance K."/>
            <person name="Lara M."/>
            <person name="Lee W."/>
            <person name="Lennon N."/>
            <person name="Letendre F."/>
            <person name="LeVine R."/>
            <person name="Lipovsky A."/>
            <person name="Liu X."/>
            <person name="Liu J."/>
            <person name="Liu S."/>
            <person name="Lokyitsang T."/>
            <person name="Lokyitsang Y."/>
            <person name="Lubonja R."/>
            <person name="Lui A."/>
            <person name="MacDonald P."/>
            <person name="Magnisalis V."/>
            <person name="Maru K."/>
            <person name="Matthews C."/>
            <person name="McCusker W."/>
            <person name="McDonough S."/>
            <person name="Mehta T."/>
            <person name="Meldrim J."/>
            <person name="Meneus L."/>
            <person name="Mihai O."/>
            <person name="Mihalev A."/>
            <person name="Mihova T."/>
            <person name="Mittelman R."/>
            <person name="Mlenga V."/>
            <person name="Montmayeur A."/>
            <person name="Mulrain L."/>
            <person name="Navidi A."/>
            <person name="Naylor J."/>
            <person name="Negash T."/>
            <person name="Nguyen T."/>
            <person name="Nguyen N."/>
            <person name="Nicol R."/>
            <person name="Norbu C."/>
            <person name="Norbu N."/>
            <person name="Novod N."/>
            <person name="O'Neill B."/>
            <person name="Osman S."/>
            <person name="Markiewicz E."/>
            <person name="Oyono O.L."/>
            <person name="Patti C."/>
            <person name="Phunkhang P."/>
            <person name="Pierre F."/>
            <person name="Priest M."/>
            <person name="Raghuraman S."/>
            <person name="Rege F."/>
            <person name="Reyes R."/>
            <person name="Rise C."/>
            <person name="Rogov P."/>
            <person name="Ross K."/>
            <person name="Ryan E."/>
            <person name="Settipalli S."/>
            <person name="Shea T."/>
            <person name="Sherpa N."/>
            <person name="Shi L."/>
            <person name="Shih D."/>
            <person name="Sparrow T."/>
            <person name="Spaulding J."/>
            <person name="Stalker J."/>
            <person name="Stange-Thomann N."/>
            <person name="Stavropoulos S."/>
            <person name="Stone C."/>
            <person name="Strader C."/>
            <person name="Tesfaye S."/>
            <person name="Thomson T."/>
            <person name="Thoulutsang Y."/>
            <person name="Thoulutsang D."/>
            <person name="Topham K."/>
            <person name="Topping I."/>
            <person name="Tsamla T."/>
            <person name="Vassiliev H."/>
            <person name="Vo A."/>
            <person name="Wangchuk T."/>
            <person name="Wangdi T."/>
            <person name="Weiand M."/>
            <person name="Wilkinson J."/>
            <person name="Wilson A."/>
            <person name="Yadav S."/>
            <person name="Young G."/>
            <person name="Yu Q."/>
            <person name="Zembek L."/>
            <person name="Zhong D."/>
            <person name="Zimmer A."/>
            <person name="Zwirko Z."/>
            <person name="Jaffe D.B."/>
            <person name="Alvarez P."/>
            <person name="Brockman W."/>
            <person name="Butler J."/>
            <person name="Chin C."/>
            <person name="Gnerre S."/>
            <person name="Grabherr M."/>
            <person name="Kleber M."/>
            <person name="Mauceli E."/>
            <person name="MacCallum I."/>
        </authorList>
    </citation>
    <scope>NUCLEOTIDE SEQUENCE [LARGE SCALE GENOMIC DNA]</scope>
    <source>
        <strain evidence="24">Rob3c / Tucson 14021-0248.25</strain>
    </source>
</reference>
<dbReference type="Pfam" id="PF13558">
    <property type="entry name" value="SbcC_Walker_B"/>
    <property type="match status" value="1"/>
</dbReference>
<sequence length="1303" mass="150435">MSSIESLSIQGIRSFGTYADDLQSIKFSSPVTLILGENGCGKTTVVECLKYALTGECPPGSDRGKSFVHDPKIFGLNEVLAQIKMQVRDRRGAQVSICRTMKVSKKRNKMSFETMDSTINFLTGAGQSKREKQDSLSGRSVDIDVAISDFMGVSKAIINNVLFCHQEDSSWPLDESKKLKEKFDAIFGITEYNKALDKIIKLRKEAMEELKIKEANMKHVAYLKQEMEVKTLNLQKAQRKCDAIKAQCSECEEEMKPIETRLVEIRNVEFEIGKYQAQKVEMDTKHKNCKDQISTLTLKIKNPFRGTLDELDQEISNFDQRMQEMRQKRTEVEGNLSQIKRSSVAEQDKLGIQDRKHCLAKQRHQSELACRAQLLKRVKEFCRELHITIDCDLVEQPEKMGELLQDIEAMIITKHCEITEIVEQNEKADRSRQVKIDELRIDLTKSEQSVTAQEKQRQSSKRESETLGVEIKKIETSMQDLKKLEKEINEVNELYESANKSIDQQAIKDAIARKKASIAENQIQFKKLDEQLTFLGSMAKLVAECSLKQKELDKKNQEVHRVRSRHSDHFGKLFKEPITCNYRRSMQVVYEKLRREIQDLNEKANTQKLKEQSYEIKRKNLISDISRMEKELKDSEELIYQKCRSTPYDDLLERSKTTISKLQFDHGALKSSEALYKKYIQKMDEEPSCPLCHHNMTSDEACDLTSELTDEIQKLPDNITRAEKALKAEQIKYENLLQIKPTILKVKELKDSLPQKKEELKKVEELLGDSVSEYETLIALIGEPTHNMELANSMMGDMSLLDEALKDSARLTKDLDLQKGQLPASYDSSVSMDDLQAEKSKVSRELETERKELESAQNAVQQQMDALNRLREKKNSLKDRQIHLREGLQSLPQLKERLEKLNSFLTTVASEISELKAKIQPLKLNLRAAIEEKESLKKSESEKLAQLNSKYNSYKSTDQDIQRLNKEAEDYTKLDLRNEIKKLDEIIRASKDQLRKLAKCSNQQTVERDLKDNRELKQLEDKEAKLKESCQMLDKQLGNLDFHSVSKEKVNLTKQRDKATVRKGELLGQLGEINSQVNKLQREIDEPRFKESLKNFRRANYEIEVTRLCIEDLGQYRLALEWALIQFHSEKMEMINRLIREYWRKIYRGNDIDYIQVKTDEVSSDASADRRKTYNYRVVQSKNYSEIEMRGRCSAGQRVLASLIIRLALAETFSSNCGVLALDEPTTNLDRANINSLCEALNCIVEERQSQSNFMLIIITHDENFVSSLGKITSYHRVFRNEECKSVIRRVEAGPSKKALIDQ</sequence>
<comment type="subcellular location">
    <subcellularLocation>
        <location evidence="3">Chromosome</location>
    </subcellularLocation>
    <subcellularLocation>
        <location evidence="2">Nucleus</location>
    </subcellularLocation>
</comment>
<dbReference type="InterPro" id="IPR027417">
    <property type="entry name" value="P-loop_NTPase"/>
</dbReference>
<evidence type="ECO:0000256" key="16">
    <source>
        <dbReference type="ARBA" id="ARBA00023242"/>
    </source>
</evidence>
<feature type="coiled-coil region" evidence="20">
    <location>
        <begin position="912"/>
        <end position="1036"/>
    </location>
</feature>
<dbReference type="SUPFAM" id="SSF52540">
    <property type="entry name" value="P-loop containing nucleoside triphosphate hydrolases"/>
    <property type="match status" value="3"/>
</dbReference>
<dbReference type="GO" id="GO:0000722">
    <property type="term" value="P:telomere maintenance via recombination"/>
    <property type="evidence" value="ECO:0007669"/>
    <property type="project" value="EnsemblMetazoa"/>
</dbReference>
<dbReference type="GO" id="GO:0003691">
    <property type="term" value="F:double-stranded telomeric DNA binding"/>
    <property type="evidence" value="ECO:0007669"/>
    <property type="project" value="TreeGrafter"/>
</dbReference>
<keyword evidence="7 19" id="KW-0479">Metal-binding</keyword>
<keyword evidence="13" id="KW-0460">Magnesium</keyword>
<dbReference type="GO" id="GO:0046872">
    <property type="term" value="F:metal ion binding"/>
    <property type="evidence" value="ECO:0007669"/>
    <property type="project" value="UniProtKB-UniRule"/>
</dbReference>
<evidence type="ECO:0000256" key="11">
    <source>
        <dbReference type="ARBA" id="ARBA00022833"/>
    </source>
</evidence>
<evidence type="ECO:0000256" key="14">
    <source>
        <dbReference type="ARBA" id="ARBA00023054"/>
    </source>
</evidence>
<evidence type="ECO:0000313" key="24">
    <source>
        <dbReference type="Proteomes" id="UP000001292"/>
    </source>
</evidence>
<evidence type="ECO:0000256" key="17">
    <source>
        <dbReference type="ARBA" id="ARBA00023254"/>
    </source>
</evidence>
<comment type="cofactor">
    <cofactor evidence="1">
        <name>Zn(2+)</name>
        <dbReference type="ChEBI" id="CHEBI:29105"/>
    </cofactor>
</comment>
<dbReference type="FunFam" id="3.40.50.300:FF:003359">
    <property type="entry name" value="Rad50, isoform E"/>
    <property type="match status" value="1"/>
</dbReference>
<dbReference type="InterPro" id="IPR038729">
    <property type="entry name" value="Rad50/SbcC_AAA"/>
</dbReference>
<organism evidence="24">
    <name type="scientific">Drosophila sechellia</name>
    <name type="common">Fruit fly</name>
    <dbReference type="NCBI Taxonomy" id="7238"/>
    <lineage>
        <taxon>Eukaryota</taxon>
        <taxon>Metazoa</taxon>
        <taxon>Ecdysozoa</taxon>
        <taxon>Arthropoda</taxon>
        <taxon>Hexapoda</taxon>
        <taxon>Insecta</taxon>
        <taxon>Pterygota</taxon>
        <taxon>Neoptera</taxon>
        <taxon>Endopterygota</taxon>
        <taxon>Diptera</taxon>
        <taxon>Brachycera</taxon>
        <taxon>Muscomorpha</taxon>
        <taxon>Ephydroidea</taxon>
        <taxon>Drosophilidae</taxon>
        <taxon>Drosophila</taxon>
        <taxon>Sophophora</taxon>
    </lineage>
</organism>
<evidence type="ECO:0000256" key="5">
    <source>
        <dbReference type="ARBA" id="ARBA00017893"/>
    </source>
</evidence>
<keyword evidence="17" id="KW-0469">Meiosis</keyword>
<dbReference type="SUPFAM" id="SSF75712">
    <property type="entry name" value="Rad50 coiled-coil Zn hook"/>
    <property type="match status" value="1"/>
</dbReference>
<feature type="coiled-coil region" evidence="20">
    <location>
        <begin position="719"/>
        <end position="766"/>
    </location>
</feature>
<dbReference type="GO" id="GO:0007004">
    <property type="term" value="P:telomere maintenance via telomerase"/>
    <property type="evidence" value="ECO:0007669"/>
    <property type="project" value="TreeGrafter"/>
</dbReference>
<evidence type="ECO:0000256" key="8">
    <source>
        <dbReference type="ARBA" id="ARBA00022741"/>
    </source>
</evidence>
<dbReference type="InterPro" id="IPR013134">
    <property type="entry name" value="Zn_hook_RAD50"/>
</dbReference>
<dbReference type="InterPro" id="IPR004584">
    <property type="entry name" value="Rad50_eukaryotes"/>
</dbReference>
<dbReference type="GO" id="GO:0005524">
    <property type="term" value="F:ATP binding"/>
    <property type="evidence" value="ECO:0007669"/>
    <property type="project" value="UniProtKB-KW"/>
</dbReference>
<dbReference type="EMBL" id="CH480824">
    <property type="protein sequence ID" value="EDW56772.1"/>
    <property type="molecule type" value="Genomic_DNA"/>
</dbReference>
<keyword evidence="14 20" id="KW-0175">Coiled coil</keyword>
<keyword evidence="12" id="KW-0067">ATP-binding</keyword>
<dbReference type="Pfam" id="PF04423">
    <property type="entry name" value="Rad50_zn_hook"/>
    <property type="match status" value="1"/>
</dbReference>
<evidence type="ECO:0000256" key="13">
    <source>
        <dbReference type="ARBA" id="ARBA00022842"/>
    </source>
</evidence>
<dbReference type="GO" id="GO:0016887">
    <property type="term" value="F:ATP hydrolysis activity"/>
    <property type="evidence" value="ECO:0007669"/>
    <property type="project" value="InterPro"/>
</dbReference>
<evidence type="ECO:0000259" key="22">
    <source>
        <dbReference type="PROSITE" id="PS51131"/>
    </source>
</evidence>
<gene>
    <name evidence="23" type="primary">Dsec\GM15911</name>
    <name evidence="23" type="ORF">Dsec_GM15911</name>
</gene>
<feature type="binding site" evidence="19">
    <location>
        <position position="692"/>
    </location>
    <ligand>
        <name>Zn(2+)</name>
        <dbReference type="ChEBI" id="CHEBI:29105"/>
    </ligand>
</feature>
<dbReference type="HOGENOM" id="CLU_006184_0_0_1"/>
<dbReference type="GO" id="GO:0000794">
    <property type="term" value="C:condensed nuclear chromosome"/>
    <property type="evidence" value="ECO:0007669"/>
    <property type="project" value="TreeGrafter"/>
</dbReference>
<evidence type="ECO:0000256" key="15">
    <source>
        <dbReference type="ARBA" id="ARBA00023204"/>
    </source>
</evidence>
<evidence type="ECO:0000256" key="21">
    <source>
        <dbReference type="SAM" id="MobiDB-lite"/>
    </source>
</evidence>
<dbReference type="PANTHER" id="PTHR18867:SF12">
    <property type="entry name" value="DNA REPAIR PROTEIN RAD50"/>
    <property type="match status" value="1"/>
</dbReference>
<evidence type="ECO:0000256" key="12">
    <source>
        <dbReference type="ARBA" id="ARBA00022840"/>
    </source>
</evidence>
<dbReference type="GO" id="GO:0070192">
    <property type="term" value="P:chromosome organization involved in meiotic cell cycle"/>
    <property type="evidence" value="ECO:0007669"/>
    <property type="project" value="TreeGrafter"/>
</dbReference>
<dbReference type="GO" id="GO:0043047">
    <property type="term" value="F:single-stranded telomeric DNA binding"/>
    <property type="evidence" value="ECO:0007669"/>
    <property type="project" value="TreeGrafter"/>
</dbReference>
<dbReference type="OMA" id="FSDYYYR"/>
<dbReference type="FunFam" id="3.40.50.300:FF:000593">
    <property type="entry name" value="DNA repair protein RAD50"/>
    <property type="match status" value="1"/>
</dbReference>
<feature type="region of interest" description="Disordered" evidence="21">
    <location>
        <begin position="447"/>
        <end position="466"/>
    </location>
</feature>
<evidence type="ECO:0000256" key="2">
    <source>
        <dbReference type="ARBA" id="ARBA00004123"/>
    </source>
</evidence>
<keyword evidence="9" id="KW-0227">DNA damage</keyword>
<dbReference type="PANTHER" id="PTHR18867">
    <property type="entry name" value="RAD50"/>
    <property type="match status" value="1"/>
</dbReference>
<name>B4I847_DROSE</name>
<keyword evidence="8" id="KW-0547">Nucleotide-binding</keyword>
<evidence type="ECO:0000256" key="20">
    <source>
        <dbReference type="SAM" id="Coils"/>
    </source>
</evidence>
<evidence type="ECO:0000256" key="3">
    <source>
        <dbReference type="ARBA" id="ARBA00004286"/>
    </source>
</evidence>
<dbReference type="GO" id="GO:0008104">
    <property type="term" value="P:intracellular protein localization"/>
    <property type="evidence" value="ECO:0007669"/>
    <property type="project" value="EnsemblMetazoa"/>
</dbReference>
<evidence type="ECO:0000256" key="4">
    <source>
        <dbReference type="ARBA" id="ARBA00009439"/>
    </source>
</evidence>
<proteinExistence type="inferred from homology"/>
<evidence type="ECO:0000256" key="7">
    <source>
        <dbReference type="ARBA" id="ARBA00022723"/>
    </source>
</evidence>
<accession>B4I847</accession>
<dbReference type="Proteomes" id="UP000001292">
    <property type="component" value="Unassembled WGS sequence"/>
</dbReference>
<dbReference type="NCBIfam" id="TIGR00606">
    <property type="entry name" value="rad50"/>
    <property type="match status" value="1"/>
</dbReference>
<keyword evidence="10" id="KW-0378">Hydrolase</keyword>
<feature type="coiled-coil region" evidence="20">
    <location>
        <begin position="189"/>
        <end position="254"/>
    </location>
</feature>
<comment type="catalytic activity">
    <reaction evidence="18">
        <text>ATP + H2O = ADP + phosphate + H(+)</text>
        <dbReference type="Rhea" id="RHEA:13065"/>
        <dbReference type="ChEBI" id="CHEBI:15377"/>
        <dbReference type="ChEBI" id="CHEBI:15378"/>
        <dbReference type="ChEBI" id="CHEBI:30616"/>
        <dbReference type="ChEBI" id="CHEBI:43474"/>
        <dbReference type="ChEBI" id="CHEBI:456216"/>
    </reaction>
</comment>
<keyword evidence="15" id="KW-0234">DNA repair</keyword>
<feature type="binding site" evidence="19">
    <location>
        <position position="689"/>
    </location>
    <ligand>
        <name>Zn(2+)</name>
        <dbReference type="ChEBI" id="CHEBI:29105"/>
    </ligand>
</feature>
<dbReference type="Pfam" id="PF13476">
    <property type="entry name" value="AAA_23"/>
    <property type="match status" value="1"/>
</dbReference>
<protein>
    <recommendedName>
        <fullName evidence="5">DNA repair protein RAD50</fullName>
    </recommendedName>
</protein>
<evidence type="ECO:0000256" key="1">
    <source>
        <dbReference type="ARBA" id="ARBA00001947"/>
    </source>
</evidence>
<keyword evidence="6" id="KW-0158">Chromosome</keyword>
<keyword evidence="24" id="KW-1185">Reference proteome</keyword>
<dbReference type="Gene3D" id="3.40.50.300">
    <property type="entry name" value="P-loop containing nucleotide triphosphate hydrolases"/>
    <property type="match status" value="2"/>
</dbReference>
<feature type="coiled-coil region" evidence="20">
    <location>
        <begin position="583"/>
        <end position="638"/>
    </location>
</feature>
<evidence type="ECO:0000256" key="9">
    <source>
        <dbReference type="ARBA" id="ARBA00022763"/>
    </source>
</evidence>
<evidence type="ECO:0000256" key="18">
    <source>
        <dbReference type="ARBA" id="ARBA00049360"/>
    </source>
</evidence>
<dbReference type="GO" id="GO:0006302">
    <property type="term" value="P:double-strand break repair"/>
    <property type="evidence" value="ECO:0007669"/>
    <property type="project" value="EnsemblMetazoa"/>
</dbReference>
<dbReference type="STRING" id="7238.B4I847"/>
<feature type="domain" description="Zinc-hook" evidence="22">
    <location>
        <begin position="645"/>
        <end position="741"/>
    </location>
</feature>
<evidence type="ECO:0000256" key="19">
    <source>
        <dbReference type="PROSITE-ProRule" id="PRU00471"/>
    </source>
</evidence>
<keyword evidence="11 19" id="KW-0862">Zinc</keyword>
<dbReference type="GO" id="GO:0030870">
    <property type="term" value="C:Mre11 complex"/>
    <property type="evidence" value="ECO:0007669"/>
    <property type="project" value="EnsemblMetazoa"/>
</dbReference>
<feature type="coiled-coil region" evidence="20">
    <location>
        <begin position="308"/>
        <end position="342"/>
    </location>
</feature>
<evidence type="ECO:0000256" key="10">
    <source>
        <dbReference type="ARBA" id="ARBA00022801"/>
    </source>
</evidence>